<evidence type="ECO:0000313" key="2">
    <source>
        <dbReference type="EMBL" id="KAK9155612.1"/>
    </source>
</evidence>
<evidence type="ECO:0000313" key="3">
    <source>
        <dbReference type="Proteomes" id="UP001417504"/>
    </source>
</evidence>
<gene>
    <name evidence="2" type="ORF">Sjap_003092</name>
</gene>
<dbReference type="Proteomes" id="UP001417504">
    <property type="component" value="Unassembled WGS sequence"/>
</dbReference>
<organism evidence="2 3">
    <name type="scientific">Stephania japonica</name>
    <dbReference type="NCBI Taxonomy" id="461633"/>
    <lineage>
        <taxon>Eukaryota</taxon>
        <taxon>Viridiplantae</taxon>
        <taxon>Streptophyta</taxon>
        <taxon>Embryophyta</taxon>
        <taxon>Tracheophyta</taxon>
        <taxon>Spermatophyta</taxon>
        <taxon>Magnoliopsida</taxon>
        <taxon>Ranunculales</taxon>
        <taxon>Menispermaceae</taxon>
        <taxon>Menispermoideae</taxon>
        <taxon>Cissampelideae</taxon>
        <taxon>Stephania</taxon>
    </lineage>
</organism>
<accession>A0AAP0KQ87</accession>
<protein>
    <submittedName>
        <fullName evidence="2">Uncharacterized protein</fullName>
    </submittedName>
</protein>
<proteinExistence type="predicted"/>
<name>A0AAP0KQ87_9MAGN</name>
<dbReference type="AlphaFoldDB" id="A0AAP0KQ87"/>
<evidence type="ECO:0000256" key="1">
    <source>
        <dbReference type="SAM" id="MobiDB-lite"/>
    </source>
</evidence>
<feature type="region of interest" description="Disordered" evidence="1">
    <location>
        <begin position="34"/>
        <end position="67"/>
    </location>
</feature>
<sequence>MHDKQTNGYQSRVKCVPKNQKRLISGLVHSITAKTSRGLPGHRHKRRHSYDWKGTRTHPPSTRCHTITKGGHTLVAASARVLSL</sequence>
<dbReference type="EMBL" id="JBBNAE010000001">
    <property type="protein sequence ID" value="KAK9155612.1"/>
    <property type="molecule type" value="Genomic_DNA"/>
</dbReference>
<reference evidence="2 3" key="1">
    <citation type="submission" date="2024-01" db="EMBL/GenBank/DDBJ databases">
        <title>Genome assemblies of Stephania.</title>
        <authorList>
            <person name="Yang L."/>
        </authorList>
    </citation>
    <scope>NUCLEOTIDE SEQUENCE [LARGE SCALE GENOMIC DNA]</scope>
    <source>
        <strain evidence="2">QJT</strain>
        <tissue evidence="2">Leaf</tissue>
    </source>
</reference>
<comment type="caution">
    <text evidence="2">The sequence shown here is derived from an EMBL/GenBank/DDBJ whole genome shotgun (WGS) entry which is preliminary data.</text>
</comment>
<keyword evidence="3" id="KW-1185">Reference proteome</keyword>